<protein>
    <submittedName>
        <fullName evidence="3">Glycosyltransferase family 9 protein</fullName>
        <ecNumber evidence="3">2.4.-.-</ecNumber>
    </submittedName>
</protein>
<keyword evidence="1 3" id="KW-0328">Glycosyltransferase</keyword>
<dbReference type="PANTHER" id="PTHR30160">
    <property type="entry name" value="TETRAACYLDISACCHARIDE 4'-KINASE-RELATED"/>
    <property type="match status" value="1"/>
</dbReference>
<accession>A0ABU9ILD8</accession>
<keyword evidence="4" id="KW-1185">Reference proteome</keyword>
<dbReference type="EC" id="2.4.-.-" evidence="3"/>
<evidence type="ECO:0000256" key="1">
    <source>
        <dbReference type="ARBA" id="ARBA00022676"/>
    </source>
</evidence>
<organism evidence="3 4">
    <name type="scientific">Flavobacterium calami</name>
    <dbReference type="NCBI Taxonomy" id="3139144"/>
    <lineage>
        <taxon>Bacteria</taxon>
        <taxon>Pseudomonadati</taxon>
        <taxon>Bacteroidota</taxon>
        <taxon>Flavobacteriia</taxon>
        <taxon>Flavobacteriales</taxon>
        <taxon>Flavobacteriaceae</taxon>
        <taxon>Flavobacterium</taxon>
    </lineage>
</organism>
<dbReference type="EMBL" id="JBBYHS010000005">
    <property type="protein sequence ID" value="MEL1253263.1"/>
    <property type="molecule type" value="Genomic_DNA"/>
</dbReference>
<dbReference type="Gene3D" id="3.40.50.2000">
    <property type="entry name" value="Glycogen Phosphorylase B"/>
    <property type="match status" value="2"/>
</dbReference>
<dbReference type="InterPro" id="IPR051199">
    <property type="entry name" value="LPS_LOS_Heptosyltrfase"/>
</dbReference>
<reference evidence="3 4" key="1">
    <citation type="submission" date="2024-04" db="EMBL/GenBank/DDBJ databases">
        <title>Flavobacterium sp. DGU38 16S ribosomal RNA gene Genome sequencing and assembly.</title>
        <authorList>
            <person name="Park S."/>
        </authorList>
    </citation>
    <scope>NUCLEOTIDE SEQUENCE [LARGE SCALE GENOMIC DNA]</scope>
    <source>
        <strain evidence="3 4">DGU38</strain>
    </source>
</reference>
<dbReference type="Pfam" id="PF01075">
    <property type="entry name" value="Glyco_transf_9"/>
    <property type="match status" value="1"/>
</dbReference>
<dbReference type="GO" id="GO:0016757">
    <property type="term" value="F:glycosyltransferase activity"/>
    <property type="evidence" value="ECO:0007669"/>
    <property type="project" value="UniProtKB-KW"/>
</dbReference>
<sequence>MGILSKINVLRRAFMHGLTRNIGKTSQEEGITLVNKDEIKRVIICRPNARLGNLLLITPFVQELEKTFPNCKIDLFVKGGLAPIIFENYSSVDRIIELPKKPFRNLFKYFSVWISLKKYKYDIAINVDHRSSSGRLATKFSNSKFKFFGDIPFSANLYYGDYAHIAKYPIYHFRDYLTKLGFEKREECIAPLDLKLTPLEVAEGNKKLNSLTTDNDKKTICVFTYATGAKCLSTSWWEDFYEGLKSEYENYNIIEILPIENVSQIGFKAPSFYSKNVREIGSVIANADLFIGADSGIMHLSSAVHTPTAGLFSVSDLKKYEPYANNSVGIDINNYSKKDYFKTFDSILSSGRSRVYSKAI</sequence>
<proteinExistence type="predicted"/>
<dbReference type="RefSeq" id="WP_341690427.1">
    <property type="nucleotide sequence ID" value="NZ_JBBYHS010000005.1"/>
</dbReference>
<comment type="caution">
    <text evidence="3">The sequence shown here is derived from an EMBL/GenBank/DDBJ whole genome shotgun (WGS) entry which is preliminary data.</text>
</comment>
<dbReference type="SUPFAM" id="SSF53756">
    <property type="entry name" value="UDP-Glycosyltransferase/glycogen phosphorylase"/>
    <property type="match status" value="1"/>
</dbReference>
<dbReference type="Proteomes" id="UP001485226">
    <property type="component" value="Unassembled WGS sequence"/>
</dbReference>
<dbReference type="InterPro" id="IPR002201">
    <property type="entry name" value="Glyco_trans_9"/>
</dbReference>
<evidence type="ECO:0000313" key="3">
    <source>
        <dbReference type="EMBL" id="MEL1253263.1"/>
    </source>
</evidence>
<keyword evidence="2 3" id="KW-0808">Transferase</keyword>
<gene>
    <name evidence="3" type="ORF">AAEO57_05740</name>
</gene>
<evidence type="ECO:0000313" key="4">
    <source>
        <dbReference type="Proteomes" id="UP001485226"/>
    </source>
</evidence>
<dbReference type="CDD" id="cd03789">
    <property type="entry name" value="GT9_LPS_heptosyltransferase"/>
    <property type="match status" value="1"/>
</dbReference>
<name>A0ABU9ILD8_9FLAO</name>
<evidence type="ECO:0000256" key="2">
    <source>
        <dbReference type="ARBA" id="ARBA00022679"/>
    </source>
</evidence>